<proteinExistence type="inferred from homology"/>
<dbReference type="Proteomes" id="UP000544052">
    <property type="component" value="Unassembled WGS sequence"/>
</dbReference>
<feature type="active site" description="For autocatalytic cleavage activity" evidence="12">
    <location>
        <position position="129"/>
    </location>
</feature>
<keyword evidence="5 12" id="KW-0378">Hydrolase</keyword>
<keyword evidence="11 12" id="KW-0742">SOS response</keyword>
<evidence type="ECO:0000313" key="18">
    <source>
        <dbReference type="Proteomes" id="UP000518255"/>
    </source>
</evidence>
<dbReference type="InterPro" id="IPR036286">
    <property type="entry name" value="LexA/Signal_pep-like_sf"/>
</dbReference>
<dbReference type="PANTHER" id="PTHR33516">
    <property type="entry name" value="LEXA REPRESSOR"/>
    <property type="match status" value="1"/>
</dbReference>
<evidence type="ECO:0000256" key="2">
    <source>
        <dbReference type="ARBA" id="ARBA00022491"/>
    </source>
</evidence>
<dbReference type="InterPro" id="IPR050077">
    <property type="entry name" value="LexA_repressor"/>
</dbReference>
<dbReference type="GO" id="GO:0004252">
    <property type="term" value="F:serine-type endopeptidase activity"/>
    <property type="evidence" value="ECO:0007669"/>
    <property type="project" value="UniProtKB-UniRule"/>
</dbReference>
<sequence length="210" mass="23263">MAKAASQKQIAVLNCIYKHVKDHGYPPTVREICGTVGLSSTSTVHSHLTNLIKEGYLQKDPSKPRALEITKRGLDLLGIEPEQKEIPMLGVVTAGQPILAVQDTTDYFPLPPSIKDASGLFMLKIHGTSMIKAGILDGDDVIVRKQSTAKDGEIVIAMTSDNEATCKRFYREPENKRYRLQPENDTMAPIYLDNVTILGKVIGLYRDHIF</sequence>
<dbReference type="CDD" id="cd06529">
    <property type="entry name" value="S24_LexA-like"/>
    <property type="match status" value="1"/>
</dbReference>
<dbReference type="HAMAP" id="MF_00015">
    <property type="entry name" value="LexA"/>
    <property type="match status" value="1"/>
</dbReference>
<dbReference type="SUPFAM" id="SSF51306">
    <property type="entry name" value="LexA/Signal peptidase"/>
    <property type="match status" value="1"/>
</dbReference>
<dbReference type="GO" id="GO:0045892">
    <property type="term" value="P:negative regulation of DNA-templated transcription"/>
    <property type="evidence" value="ECO:0007669"/>
    <property type="project" value="UniProtKB-UniRule"/>
</dbReference>
<comment type="catalytic activity">
    <reaction evidence="12">
        <text>Hydrolysis of Ala-|-Gly bond in repressor LexA.</text>
        <dbReference type="EC" id="3.4.21.88"/>
    </reaction>
</comment>
<dbReference type="GO" id="GO:0006281">
    <property type="term" value="P:DNA repair"/>
    <property type="evidence" value="ECO:0007669"/>
    <property type="project" value="UniProtKB-UniRule"/>
</dbReference>
<dbReference type="Pfam" id="PF01726">
    <property type="entry name" value="LexA_DNA_bind"/>
    <property type="match status" value="1"/>
</dbReference>
<protein>
    <recommendedName>
        <fullName evidence="12">LexA repressor</fullName>
        <ecNumber evidence="12">3.4.21.88</ecNumber>
    </recommendedName>
</protein>
<name>A0A7W3U0G1_9LACO</name>
<keyword evidence="6 12" id="KW-0068">Autocatalytic cleavage</keyword>
<dbReference type="Gene3D" id="1.10.10.10">
    <property type="entry name" value="Winged helix-like DNA-binding domain superfamily/Winged helix DNA-binding domain"/>
    <property type="match status" value="1"/>
</dbReference>
<keyword evidence="7 12" id="KW-0805">Transcription regulation</keyword>
<dbReference type="InterPro" id="IPR036388">
    <property type="entry name" value="WH-like_DNA-bd_sf"/>
</dbReference>
<comment type="caution">
    <text evidence="17">The sequence shown here is derived from an EMBL/GenBank/DDBJ whole genome shotgun (WGS) entry which is preliminary data.</text>
</comment>
<dbReference type="EMBL" id="JACIUZ010000011">
    <property type="protein sequence ID" value="MBB1062286.1"/>
    <property type="molecule type" value="Genomic_DNA"/>
</dbReference>
<evidence type="ECO:0000256" key="10">
    <source>
        <dbReference type="ARBA" id="ARBA00023204"/>
    </source>
</evidence>
<evidence type="ECO:0000256" key="12">
    <source>
        <dbReference type="HAMAP-Rule" id="MF_00015"/>
    </source>
</evidence>
<evidence type="ECO:0000256" key="7">
    <source>
        <dbReference type="ARBA" id="ARBA00023015"/>
    </source>
</evidence>
<dbReference type="EMBL" id="JACIUY010000063">
    <property type="protein sequence ID" value="MBB1086646.1"/>
    <property type="molecule type" value="Genomic_DNA"/>
</dbReference>
<keyword evidence="19" id="KW-1185">Reference proteome</keyword>
<reference evidence="18 19" key="1">
    <citation type="submission" date="2020-07" db="EMBL/GenBank/DDBJ databases">
        <title>Description of Limosilactobacillus balticus sp. nov., Limosilactobacillus agrestis sp. nov., Limosilactobacillus albertensis sp. nov., Limosilactobacillus rudii sp. nov., Limosilactobacillus fastidiosus sp. nov., five novel Limosilactobacillus species isolated from the vertebrate gastrointestinal tract, and proposal of 6 subspecies of Limosilactobacillus reuteri adapted to the gastrointestinal tract of specific vertebrate hosts.</title>
        <authorList>
            <person name="Li F."/>
            <person name="Cheng C."/>
            <person name="Zheng J."/>
            <person name="Quevedo R.M."/>
            <person name="Li J."/>
            <person name="Roos S."/>
            <person name="Gaenzle M.G."/>
            <person name="Walter J."/>
        </authorList>
    </citation>
    <scope>NUCLEOTIDE SEQUENCE [LARGE SCALE GENOMIC DNA]</scope>
    <source>
        <strain evidence="17 18">WF-MA3-C</strain>
        <strain evidence="16 19">WF-MO7-1</strain>
    </source>
</reference>
<dbReference type="InterPro" id="IPR015927">
    <property type="entry name" value="Peptidase_S24_S26A/B/C"/>
</dbReference>
<evidence type="ECO:0000259" key="14">
    <source>
        <dbReference type="Pfam" id="PF00717"/>
    </source>
</evidence>
<evidence type="ECO:0000256" key="1">
    <source>
        <dbReference type="ARBA" id="ARBA00007484"/>
    </source>
</evidence>
<dbReference type="Pfam" id="PF00717">
    <property type="entry name" value="Peptidase_S24"/>
    <property type="match status" value="1"/>
</dbReference>
<dbReference type="GO" id="GO:0003677">
    <property type="term" value="F:DNA binding"/>
    <property type="evidence" value="ECO:0007669"/>
    <property type="project" value="UniProtKB-UniRule"/>
</dbReference>
<evidence type="ECO:0000256" key="11">
    <source>
        <dbReference type="ARBA" id="ARBA00023236"/>
    </source>
</evidence>
<dbReference type="PRINTS" id="PR00726">
    <property type="entry name" value="LEXASERPTASE"/>
</dbReference>
<dbReference type="Proteomes" id="UP000518255">
    <property type="component" value="Unassembled WGS sequence"/>
</dbReference>
<keyword evidence="8 12" id="KW-0238">DNA-binding</keyword>
<dbReference type="NCBIfam" id="TIGR00498">
    <property type="entry name" value="lexA"/>
    <property type="match status" value="1"/>
</dbReference>
<keyword evidence="10 12" id="KW-0234">DNA repair</keyword>
<keyword evidence="2 12" id="KW-0678">Repressor</keyword>
<dbReference type="InterPro" id="IPR006197">
    <property type="entry name" value="Peptidase_S24_LexA"/>
</dbReference>
<dbReference type="PANTHER" id="PTHR33516:SF2">
    <property type="entry name" value="LEXA REPRESSOR-RELATED"/>
    <property type="match status" value="1"/>
</dbReference>
<evidence type="ECO:0000256" key="9">
    <source>
        <dbReference type="ARBA" id="ARBA00023163"/>
    </source>
</evidence>
<evidence type="ECO:0000256" key="13">
    <source>
        <dbReference type="RuleBase" id="RU003991"/>
    </source>
</evidence>
<dbReference type="GO" id="GO:0006508">
    <property type="term" value="P:proteolysis"/>
    <property type="evidence" value="ECO:0007669"/>
    <property type="project" value="InterPro"/>
</dbReference>
<feature type="DNA-binding region" description="H-T-H motif" evidence="12">
    <location>
        <begin position="29"/>
        <end position="49"/>
    </location>
</feature>
<dbReference type="InterPro" id="IPR036390">
    <property type="entry name" value="WH_DNA-bd_sf"/>
</dbReference>
<feature type="domain" description="LexA repressor DNA-binding" evidence="15">
    <location>
        <begin position="6"/>
        <end position="66"/>
    </location>
</feature>
<dbReference type="FunFam" id="2.10.109.10:FF:000001">
    <property type="entry name" value="LexA repressor"/>
    <property type="match status" value="1"/>
</dbReference>
<feature type="site" description="Cleavage; by autolysis" evidence="12">
    <location>
        <begin position="94"/>
        <end position="95"/>
    </location>
</feature>
<comment type="similarity">
    <text evidence="1 12 13">Belongs to the peptidase S24 family.</text>
</comment>
<keyword evidence="9 12" id="KW-0804">Transcription</keyword>
<feature type="active site" description="For autocatalytic cleavage activity" evidence="12">
    <location>
        <position position="167"/>
    </location>
</feature>
<gene>
    <name evidence="12 17" type="primary">lexA</name>
    <name evidence="17" type="ORF">H5R63_07645</name>
    <name evidence="16" type="ORF">H5R64_00455</name>
</gene>
<comment type="function">
    <text evidence="12">Represses a number of genes involved in the response to DNA damage (SOS response), including recA and lexA. In the presence of single-stranded DNA, RecA interacts with LexA causing an autocatalytic cleavage which disrupts the DNA-binding part of LexA, leading to derepression of the SOS regulon and eventually DNA repair.</text>
</comment>
<dbReference type="AlphaFoldDB" id="A0A7W3U0G1"/>
<dbReference type="RefSeq" id="WP_182581511.1">
    <property type="nucleotide sequence ID" value="NZ_JACIUY010000063.1"/>
</dbReference>
<dbReference type="InterPro" id="IPR006199">
    <property type="entry name" value="LexA_DNA-bd_dom"/>
</dbReference>
<evidence type="ECO:0000259" key="15">
    <source>
        <dbReference type="Pfam" id="PF01726"/>
    </source>
</evidence>
<keyword evidence="4 12" id="KW-0227">DNA damage</keyword>
<evidence type="ECO:0000313" key="16">
    <source>
        <dbReference type="EMBL" id="MBB1062286.1"/>
    </source>
</evidence>
<evidence type="ECO:0000313" key="17">
    <source>
        <dbReference type="EMBL" id="MBB1086646.1"/>
    </source>
</evidence>
<dbReference type="InterPro" id="IPR039418">
    <property type="entry name" value="LexA-like"/>
</dbReference>
<evidence type="ECO:0000256" key="6">
    <source>
        <dbReference type="ARBA" id="ARBA00022813"/>
    </source>
</evidence>
<feature type="domain" description="Peptidase S24/S26A/S26B/S26C" evidence="14">
    <location>
        <begin position="87"/>
        <end position="202"/>
    </location>
</feature>
<evidence type="ECO:0000256" key="8">
    <source>
        <dbReference type="ARBA" id="ARBA00023125"/>
    </source>
</evidence>
<dbReference type="SUPFAM" id="SSF46785">
    <property type="entry name" value="Winged helix' DNA-binding domain"/>
    <property type="match status" value="1"/>
</dbReference>
<evidence type="ECO:0000313" key="19">
    <source>
        <dbReference type="Proteomes" id="UP000544052"/>
    </source>
</evidence>
<comment type="subunit">
    <text evidence="12">Homodimer.</text>
</comment>
<evidence type="ECO:0000256" key="5">
    <source>
        <dbReference type="ARBA" id="ARBA00022801"/>
    </source>
</evidence>
<accession>A0A7W3U0G1</accession>
<keyword evidence="3 12" id="KW-0235">DNA replication</keyword>
<dbReference type="InterPro" id="IPR006200">
    <property type="entry name" value="LexA"/>
</dbReference>
<dbReference type="EC" id="3.4.21.88" evidence="12"/>
<dbReference type="GO" id="GO:0009432">
    <property type="term" value="P:SOS response"/>
    <property type="evidence" value="ECO:0007669"/>
    <property type="project" value="UniProtKB-UniRule"/>
</dbReference>
<dbReference type="GO" id="GO:0006260">
    <property type="term" value="P:DNA replication"/>
    <property type="evidence" value="ECO:0007669"/>
    <property type="project" value="UniProtKB-UniRule"/>
</dbReference>
<dbReference type="Gene3D" id="2.10.109.10">
    <property type="entry name" value="Umud Fragment, subunit A"/>
    <property type="match status" value="1"/>
</dbReference>
<organism evidence="17 18">
    <name type="scientific">Limosilactobacillus fastidiosus</name>
    <dbReference type="NCBI Taxonomy" id="2759855"/>
    <lineage>
        <taxon>Bacteria</taxon>
        <taxon>Bacillati</taxon>
        <taxon>Bacillota</taxon>
        <taxon>Bacilli</taxon>
        <taxon>Lactobacillales</taxon>
        <taxon>Lactobacillaceae</taxon>
        <taxon>Limosilactobacillus</taxon>
    </lineage>
</organism>
<evidence type="ECO:0000256" key="4">
    <source>
        <dbReference type="ARBA" id="ARBA00022763"/>
    </source>
</evidence>
<evidence type="ECO:0000256" key="3">
    <source>
        <dbReference type="ARBA" id="ARBA00022705"/>
    </source>
</evidence>